<sequence>MEEKDIVAPQGMINIAELQKRWELSRNIVYSIVVKFKRNIMHDRKLYICLDEIEYYESYELKKKKPVLNGEYVHSSEIKKWLMENGFPSPEATFKKMRDNNLLGKIIKQGIHYLISKPDFEHFKNHYEPFRYLSMNNTPSDYMGLRPKGTMSIRELSVRLKLNSYKSVYKYFDKNLLPKPILFLGTKFVLISDIEAFESNKREATAPKTVEKLIVKLQDQVLNFKHDCPIETTNLYIDFCLLKLKSSAASLRKKNQNVSIYVSTYKRYVSKFIFKLAKLSDSEVELLMRREDISSNRKEILLDFIRYSDSLYNIRRSKNIVISRYEKKKTNSDEKSIYTPELYFEYVNYVKNLDYLIPLSTSSQKVSNAWLFIIMHLTDAWRAPDIVNNLPAIDIEAIGIDSIDWFNDNCISLSQASQIVQQVSKKVEQALSSKTKAILNFFVIPDMVVPFANAAIISELHRRRKNHEFLLSTLSSYRISDFTKRLMFSENQQLMGFQSRKMNRSTLTYLFYSIVEEDGSDADVALELAKVSRSHKSPNSTEIYLNNTNKDGSLNRVSLNIFRRGHFGWLYKHIIDMSVSPLVQKLSNENRTALIENLRSDLKPFEVEGWGEFINAKTKQENSVLSNLTRRTTEDFILLIKKIMAGRLPARTPGGQCLVYPNCKYPLRKNCFGCEYFIPHSSVLTEAADEFKRLYELIKESKYDALLQRDSRFMLHLILLFNEAYQSFDREYVDSFFSYQEFQATLKELIPLLKLKSDIPQK</sequence>
<dbReference type="EMBL" id="BOSL01000017">
    <property type="protein sequence ID" value="GIP55307.1"/>
    <property type="molecule type" value="Genomic_DNA"/>
</dbReference>
<reference evidence="1 2" key="1">
    <citation type="submission" date="2021-03" db="EMBL/GenBank/DDBJ databases">
        <title>Antimicrobial resistance genes in bacteria isolated from Japanese honey, and their potential for conferring macrolide and lincosamide resistance in the American foulbrood pathogen Paenibacillus larvae.</title>
        <authorList>
            <person name="Okamoto M."/>
            <person name="Kumagai M."/>
            <person name="Kanamori H."/>
            <person name="Takamatsu D."/>
        </authorList>
    </citation>
    <scope>NUCLEOTIDE SEQUENCE [LARGE SCALE GENOMIC DNA]</scope>
    <source>
        <strain evidence="1 2">J42TS3</strain>
    </source>
</reference>
<organism evidence="1 2">
    <name type="scientific">Paenibacillus vini</name>
    <dbReference type="NCBI Taxonomy" id="1476024"/>
    <lineage>
        <taxon>Bacteria</taxon>
        <taxon>Bacillati</taxon>
        <taxon>Bacillota</taxon>
        <taxon>Bacilli</taxon>
        <taxon>Bacillales</taxon>
        <taxon>Paenibacillaceae</taxon>
        <taxon>Paenibacillus</taxon>
    </lineage>
</organism>
<accession>A0ABQ4MH44</accession>
<comment type="caution">
    <text evidence="1">The sequence shown here is derived from an EMBL/GenBank/DDBJ whole genome shotgun (WGS) entry which is preliminary data.</text>
</comment>
<keyword evidence="2" id="KW-1185">Reference proteome</keyword>
<protein>
    <recommendedName>
        <fullName evidence="3">Helix-turn-helix domain-containing protein</fullName>
    </recommendedName>
</protein>
<name>A0ABQ4MH44_9BACL</name>
<evidence type="ECO:0000313" key="1">
    <source>
        <dbReference type="EMBL" id="GIP55307.1"/>
    </source>
</evidence>
<dbReference type="RefSeq" id="WP_213656308.1">
    <property type="nucleotide sequence ID" value="NZ_BOSL01000017.1"/>
</dbReference>
<gene>
    <name evidence="1" type="ORF">J42TS3_43420</name>
</gene>
<evidence type="ECO:0000313" key="2">
    <source>
        <dbReference type="Proteomes" id="UP000679992"/>
    </source>
</evidence>
<dbReference type="Proteomes" id="UP000679992">
    <property type="component" value="Unassembled WGS sequence"/>
</dbReference>
<evidence type="ECO:0008006" key="3">
    <source>
        <dbReference type="Google" id="ProtNLM"/>
    </source>
</evidence>
<proteinExistence type="predicted"/>